<comment type="caution">
    <text evidence="4">The sequence shown here is derived from an EMBL/GenBank/DDBJ whole genome shotgun (WGS) entry which is preliminary data.</text>
</comment>
<dbReference type="SUPFAM" id="SSF50199">
    <property type="entry name" value="Staphylococcal nuclease"/>
    <property type="match status" value="1"/>
</dbReference>
<reference evidence="4 5" key="1">
    <citation type="submission" date="2018-03" db="EMBL/GenBank/DDBJ databases">
        <title>Draft Genome Sequences of the Obligatory Marine Myxobacteria Enhygromyxa salina SWB007.</title>
        <authorList>
            <person name="Poehlein A."/>
            <person name="Moghaddam J.A."/>
            <person name="Harms H."/>
            <person name="Alanjari M."/>
            <person name="Koenig G.M."/>
            <person name="Daniel R."/>
            <person name="Schaeberle T.F."/>
        </authorList>
    </citation>
    <scope>NUCLEOTIDE SEQUENCE [LARGE SCALE GENOMIC DNA]</scope>
    <source>
        <strain evidence="4 5">SWB007</strain>
    </source>
</reference>
<dbReference type="InterPro" id="IPR016071">
    <property type="entry name" value="Staphylococal_nuclease_OB-fold"/>
</dbReference>
<feature type="compositionally biased region" description="Acidic residues" evidence="1">
    <location>
        <begin position="390"/>
        <end position="412"/>
    </location>
</feature>
<dbReference type="PROSITE" id="PS50830">
    <property type="entry name" value="TNASE_3"/>
    <property type="match status" value="1"/>
</dbReference>
<evidence type="ECO:0000256" key="1">
    <source>
        <dbReference type="SAM" id="MobiDB-lite"/>
    </source>
</evidence>
<evidence type="ECO:0000313" key="4">
    <source>
        <dbReference type="EMBL" id="PRQ09998.1"/>
    </source>
</evidence>
<dbReference type="EMBL" id="PVNL01000004">
    <property type="protein sequence ID" value="PRQ09998.1"/>
    <property type="molecule type" value="Genomic_DNA"/>
</dbReference>
<proteinExistence type="predicted"/>
<feature type="chain" id="PRO_5015741302" description="TNase-like domain-containing protein" evidence="2">
    <location>
        <begin position="21"/>
        <end position="421"/>
    </location>
</feature>
<dbReference type="InterPro" id="IPR035437">
    <property type="entry name" value="SNase_OB-fold_sf"/>
</dbReference>
<dbReference type="SMART" id="SM00318">
    <property type="entry name" value="SNc"/>
    <property type="match status" value="1"/>
</dbReference>
<feature type="signal peptide" evidence="2">
    <location>
        <begin position="1"/>
        <end position="20"/>
    </location>
</feature>
<gene>
    <name evidence="4" type="ORF">ENSA7_02040</name>
</gene>
<dbReference type="Proteomes" id="UP000238823">
    <property type="component" value="Unassembled WGS sequence"/>
</dbReference>
<evidence type="ECO:0000259" key="3">
    <source>
        <dbReference type="PROSITE" id="PS50830"/>
    </source>
</evidence>
<name>A0A2S9YY26_9BACT</name>
<organism evidence="4 5">
    <name type="scientific">Enhygromyxa salina</name>
    <dbReference type="NCBI Taxonomy" id="215803"/>
    <lineage>
        <taxon>Bacteria</taxon>
        <taxon>Pseudomonadati</taxon>
        <taxon>Myxococcota</taxon>
        <taxon>Polyangia</taxon>
        <taxon>Nannocystales</taxon>
        <taxon>Nannocystaceae</taxon>
        <taxon>Enhygromyxa</taxon>
    </lineage>
</organism>
<dbReference type="PROSITE" id="PS51257">
    <property type="entry name" value="PROKAR_LIPOPROTEIN"/>
    <property type="match status" value="1"/>
</dbReference>
<feature type="region of interest" description="Disordered" evidence="1">
    <location>
        <begin position="342"/>
        <end position="421"/>
    </location>
</feature>
<accession>A0A2S9YY26</accession>
<dbReference type="Pfam" id="PF00565">
    <property type="entry name" value="SNase"/>
    <property type="match status" value="1"/>
</dbReference>
<evidence type="ECO:0000313" key="5">
    <source>
        <dbReference type="Proteomes" id="UP000238823"/>
    </source>
</evidence>
<protein>
    <recommendedName>
        <fullName evidence="3">TNase-like domain-containing protein</fullName>
    </recommendedName>
</protein>
<keyword evidence="2" id="KW-0732">Signal</keyword>
<sequence length="421" mass="47364">MKIASVIARGLLVTALSLGACSNLDTRFDRSELEREDAGLVLGEYPLKQNAIVDGDTIKVDGLDASLRLLAIDTEETFKSDKSWRAFEVGWDNYLANEQAKTSRMIKVPTPLGMDAKHWAEDFFAGVTSVRLERDNPKQIRGRYNRFLTYVFVQRDGEWVNYNLEAVRAGMSPYFTKYGYSRRFHYEFVAAEAEAKAKQLGLWAAGAQCYPDYDARAVWWNARADFVAQFEAEAAADPTLIDLTNWDAMVLLEARLGDEVEVLATVGDIRQGERGPKRVLLSRRMFKDFPLIFWEPDVFEESGIGRYRGEYVRVRGVVTSYTDRRSGRKQLQIEVRDPIQVRLPTYLPPGDGGSDDFDPEFDIPEDGAAVEQPDDFDQAPPPAPTPAPEPEPEPEPAPEPELSPEPEPELAPEPEPPTDLP</sequence>
<dbReference type="RefSeq" id="WP_106087309.1">
    <property type="nucleotide sequence ID" value="NZ_PVNL01000004.1"/>
</dbReference>
<evidence type="ECO:0000256" key="2">
    <source>
        <dbReference type="SAM" id="SignalP"/>
    </source>
</evidence>
<dbReference type="Gene3D" id="2.40.50.90">
    <property type="match status" value="1"/>
</dbReference>
<feature type="domain" description="TNase-like" evidence="3">
    <location>
        <begin position="43"/>
        <end position="205"/>
    </location>
</feature>
<dbReference type="AlphaFoldDB" id="A0A2S9YY26"/>
<feature type="compositionally biased region" description="Acidic residues" evidence="1">
    <location>
        <begin position="353"/>
        <end position="365"/>
    </location>
</feature>
<feature type="compositionally biased region" description="Pro residues" evidence="1">
    <location>
        <begin position="379"/>
        <end position="389"/>
    </location>
</feature>